<gene>
    <name evidence="2" type="ORF">V1478_014243</name>
</gene>
<keyword evidence="1" id="KW-0732">Signal</keyword>
<organism evidence="2 3">
    <name type="scientific">Vespula squamosa</name>
    <name type="common">Southern yellow jacket</name>
    <name type="synonym">Wasp</name>
    <dbReference type="NCBI Taxonomy" id="30214"/>
    <lineage>
        <taxon>Eukaryota</taxon>
        <taxon>Metazoa</taxon>
        <taxon>Ecdysozoa</taxon>
        <taxon>Arthropoda</taxon>
        <taxon>Hexapoda</taxon>
        <taxon>Insecta</taxon>
        <taxon>Pterygota</taxon>
        <taxon>Neoptera</taxon>
        <taxon>Endopterygota</taxon>
        <taxon>Hymenoptera</taxon>
        <taxon>Apocrita</taxon>
        <taxon>Aculeata</taxon>
        <taxon>Vespoidea</taxon>
        <taxon>Vespidae</taxon>
        <taxon>Vespinae</taxon>
        <taxon>Vespula</taxon>
    </lineage>
</organism>
<reference evidence="2 3" key="1">
    <citation type="journal article" date="2024" name="Ann. Entomol. Soc. Am.">
        <title>Genomic analyses of the southern and eastern yellowjacket wasps (Hymenoptera: Vespidae) reveal evolutionary signatures of social life.</title>
        <authorList>
            <person name="Catto M.A."/>
            <person name="Caine P.B."/>
            <person name="Orr S.E."/>
            <person name="Hunt B.G."/>
            <person name="Goodisman M.A.D."/>
        </authorList>
    </citation>
    <scope>NUCLEOTIDE SEQUENCE [LARGE SCALE GENOMIC DNA]</scope>
    <source>
        <strain evidence="2">233</strain>
        <tissue evidence="2">Head and thorax</tissue>
    </source>
</reference>
<comment type="caution">
    <text evidence="2">The sequence shown here is derived from an EMBL/GenBank/DDBJ whole genome shotgun (WGS) entry which is preliminary data.</text>
</comment>
<proteinExistence type="predicted"/>
<evidence type="ECO:0000313" key="2">
    <source>
        <dbReference type="EMBL" id="KAL2716567.1"/>
    </source>
</evidence>
<evidence type="ECO:0000256" key="1">
    <source>
        <dbReference type="SAM" id="SignalP"/>
    </source>
</evidence>
<protein>
    <submittedName>
        <fullName evidence="2">Uncharacterized protein</fullName>
    </submittedName>
</protein>
<accession>A0ABD2A7G4</accession>
<feature type="signal peptide" evidence="1">
    <location>
        <begin position="1"/>
        <end position="21"/>
    </location>
</feature>
<dbReference type="AlphaFoldDB" id="A0ABD2A7G4"/>
<evidence type="ECO:0000313" key="3">
    <source>
        <dbReference type="Proteomes" id="UP001607302"/>
    </source>
</evidence>
<name>A0ABD2A7G4_VESSQ</name>
<sequence length="164" mass="19022">MVALKISIFILSLVLFEAVNGQPISNVLVLKINPVFETRHRLRSSLLHKTCKSYIRTIADYKENDSNIEISLSNEENERSNLLLKRLKRVSDQRLAELETLYALNKINTLTSTGRPIYIKINPAMIGRRKRSTRKNLYETRRINRRTSESINDEILIRIVGNDL</sequence>
<keyword evidence="3" id="KW-1185">Reference proteome</keyword>
<dbReference type="EMBL" id="JAUDFV010000154">
    <property type="protein sequence ID" value="KAL2716567.1"/>
    <property type="molecule type" value="Genomic_DNA"/>
</dbReference>
<feature type="chain" id="PRO_5044850896" evidence="1">
    <location>
        <begin position="22"/>
        <end position="164"/>
    </location>
</feature>
<dbReference type="Proteomes" id="UP001607302">
    <property type="component" value="Unassembled WGS sequence"/>
</dbReference>